<evidence type="ECO:0000313" key="4">
    <source>
        <dbReference type="Proteomes" id="UP000639643"/>
    </source>
</evidence>
<feature type="domain" description="Nephrocystin 3-like N-terminal" evidence="2">
    <location>
        <begin position="124"/>
        <end position="307"/>
    </location>
</feature>
<dbReference type="AlphaFoldDB" id="A0A8H6KPN5"/>
<keyword evidence="1" id="KW-0677">Repeat</keyword>
<proteinExistence type="predicted"/>
<dbReference type="EMBL" id="WIGM01000179">
    <property type="protein sequence ID" value="KAF6835372.1"/>
    <property type="molecule type" value="Genomic_DNA"/>
</dbReference>
<evidence type="ECO:0000256" key="1">
    <source>
        <dbReference type="ARBA" id="ARBA00022737"/>
    </source>
</evidence>
<dbReference type="InterPro" id="IPR056884">
    <property type="entry name" value="NPHP3-like_N"/>
</dbReference>
<evidence type="ECO:0000313" key="3">
    <source>
        <dbReference type="EMBL" id="KAF6835372.1"/>
    </source>
</evidence>
<dbReference type="SUPFAM" id="SSF48403">
    <property type="entry name" value="Ankyrin repeat"/>
    <property type="match status" value="1"/>
</dbReference>
<gene>
    <name evidence="3" type="ORF">CMUS01_05823</name>
</gene>
<dbReference type="PANTHER" id="PTHR10039">
    <property type="entry name" value="AMELOGENIN"/>
    <property type="match status" value="1"/>
</dbReference>
<dbReference type="PANTHER" id="PTHR10039:SF10">
    <property type="entry name" value="NACHT DOMAIN-CONTAINING PROTEIN"/>
    <property type="match status" value="1"/>
</dbReference>
<dbReference type="Gene3D" id="1.25.40.20">
    <property type="entry name" value="Ankyrin repeat-containing domain"/>
    <property type="match status" value="1"/>
</dbReference>
<comment type="caution">
    <text evidence="3">The sequence shown here is derived from an EMBL/GenBank/DDBJ whole genome shotgun (WGS) entry which is preliminary data.</text>
</comment>
<keyword evidence="4" id="KW-1185">Reference proteome</keyword>
<evidence type="ECO:0000259" key="2">
    <source>
        <dbReference type="Pfam" id="PF24883"/>
    </source>
</evidence>
<dbReference type="Proteomes" id="UP000639643">
    <property type="component" value="Unassembled WGS sequence"/>
</dbReference>
<sequence>MCEYTIVIVQICKEIVVYARKSFANQLASSFLSPFDTVFKSLEDQLLGWGRLIEKRTQIMATKSSLERESTSVERYNRLQVFFTKQADEARSRDRDSRKHRFLKSLSPDQREFDSIWRRERRRGTSQWILEHPRYEEWLKSSDPALLWLQGNLGSGKSVTMASIVASLVTLDSKSISHDTGMFDLHPHLIGGTLTGPSAKQKHQPLRTVSSFFCTKTTDKTLKRRNIIGSLTCQALRQEVMVPSLVSFLDTKPEAIDSLASMDCVDLLLAITPGDWQGVFILDGLDEVPLDEIEDLFVDLQRLIESRNVLLCCSARSNSICKATVEAMVPVKSTISMEAEDRSADFQAYVSTEIERWKAIRPLSSEVEQLIIKQLLAGCQGMFLWLALQMEVICSKHTQELRSNSSILRILDSLPRSLPEAFDQALLRVSDVRYGSRALRLVAVADSPLTSDELRVAVNVEPGNLAWTSSTIIDSGPSMCFHYGGSLLEMDEEDLCVRLIHHSVFMHLTNPPARPAAAPFHFDLSDAEVDLAATCVTHLSYGIFESQLRKTQNIDLSNILNNVQDLVLKPNTIRRKAWSILSRSARRNTSANIDIERLLHELRSYESKASDDVYLFLPYATKHWLDLAKSLPKPLPPAVQALWSRLVDGNNGSALESLPWTPRSAASATTWAIFNEHKALLRHLLCNLCMSEMTEAANTTMQILRDRAIIEEWIFADIHWSHDPPICLSGEDLGNLAPTYLRSAYARNDLLATDVPILVGIKCFPWASGSSYDYFDDPVSAEADLDTIARKMIPKVFRPKSGPYYMRCVMFLAQYLQDANNLLSNGSTLLEEMIKYNDDELARYLILEKNADPNGPRRLGNPSPLQLFLEKRLYDLATLLIDRGADPMDDPDGRLPPFLMIIEQQKMNLFHRIKTSYSEHKDRKYRERQETAFQFACRMHGIRGE</sequence>
<dbReference type="OrthoDB" id="7464126at2759"/>
<name>A0A8H6KPN5_9PEZI</name>
<protein>
    <submittedName>
        <fullName evidence="3">NACHT domain-containing protein</fullName>
    </submittedName>
</protein>
<dbReference type="InterPro" id="IPR036770">
    <property type="entry name" value="Ankyrin_rpt-contain_sf"/>
</dbReference>
<organism evidence="3 4">
    <name type="scientific">Colletotrichum musicola</name>
    <dbReference type="NCBI Taxonomy" id="2175873"/>
    <lineage>
        <taxon>Eukaryota</taxon>
        <taxon>Fungi</taxon>
        <taxon>Dikarya</taxon>
        <taxon>Ascomycota</taxon>
        <taxon>Pezizomycotina</taxon>
        <taxon>Sordariomycetes</taxon>
        <taxon>Hypocreomycetidae</taxon>
        <taxon>Glomerellales</taxon>
        <taxon>Glomerellaceae</taxon>
        <taxon>Colletotrichum</taxon>
        <taxon>Colletotrichum orchidearum species complex</taxon>
    </lineage>
</organism>
<accession>A0A8H6KPN5</accession>
<dbReference type="Pfam" id="PF24883">
    <property type="entry name" value="NPHP3_N"/>
    <property type="match status" value="1"/>
</dbReference>
<reference evidence="3" key="1">
    <citation type="journal article" date="2020" name="Phytopathology">
        <title>Genome Sequence Resources of Colletotrichum truncatum, C. plurivorum, C. musicola, and C. sojae: Four Species Pathogenic to Soybean (Glycine max).</title>
        <authorList>
            <person name="Rogerio F."/>
            <person name="Boufleur T.R."/>
            <person name="Ciampi-Guillardi M."/>
            <person name="Sukno S.A."/>
            <person name="Thon M.R."/>
            <person name="Massola Junior N.S."/>
            <person name="Baroncelli R."/>
        </authorList>
    </citation>
    <scope>NUCLEOTIDE SEQUENCE</scope>
    <source>
        <strain evidence="3">LFN0074</strain>
    </source>
</reference>